<evidence type="ECO:0000259" key="4">
    <source>
        <dbReference type="PROSITE" id="PS01124"/>
    </source>
</evidence>
<dbReference type="InterPro" id="IPR018060">
    <property type="entry name" value="HTH_AraC"/>
</dbReference>
<dbReference type="SUPFAM" id="SSF46689">
    <property type="entry name" value="Homeodomain-like"/>
    <property type="match status" value="2"/>
</dbReference>
<dbReference type="PANTHER" id="PTHR11019">
    <property type="entry name" value="HTH-TYPE TRANSCRIPTIONAL REGULATOR NIMR"/>
    <property type="match status" value="1"/>
</dbReference>
<reference evidence="5 6" key="1">
    <citation type="submission" date="2023-07" db="EMBL/GenBank/DDBJ databases">
        <title>Sequencing the genomes of 1000 actinobacteria strains.</title>
        <authorList>
            <person name="Klenk H.-P."/>
        </authorList>
    </citation>
    <scope>NUCLEOTIDE SEQUENCE [LARGE SCALE GENOMIC DNA]</scope>
    <source>
        <strain evidence="5 6">DSM 44508</strain>
    </source>
</reference>
<keyword evidence="3" id="KW-0804">Transcription</keyword>
<dbReference type="PANTHER" id="PTHR11019:SF199">
    <property type="entry name" value="HTH-TYPE TRANSCRIPTIONAL REGULATOR NIMR"/>
    <property type="match status" value="1"/>
</dbReference>
<evidence type="ECO:0000256" key="3">
    <source>
        <dbReference type="ARBA" id="ARBA00023163"/>
    </source>
</evidence>
<dbReference type="Proteomes" id="UP001183619">
    <property type="component" value="Unassembled WGS sequence"/>
</dbReference>
<protein>
    <submittedName>
        <fullName evidence="5">AraC-like DNA-binding protein</fullName>
    </submittedName>
</protein>
<comment type="caution">
    <text evidence="5">The sequence shown here is derived from an EMBL/GenBank/DDBJ whole genome shotgun (WGS) entry which is preliminary data.</text>
</comment>
<accession>A0ABU2B940</accession>
<dbReference type="PROSITE" id="PS00041">
    <property type="entry name" value="HTH_ARAC_FAMILY_1"/>
    <property type="match status" value="1"/>
</dbReference>
<dbReference type="Pfam" id="PF12833">
    <property type="entry name" value="HTH_18"/>
    <property type="match status" value="1"/>
</dbReference>
<name>A0ABU2B940_9CORY</name>
<dbReference type="PROSITE" id="PS01124">
    <property type="entry name" value="HTH_ARAC_FAMILY_2"/>
    <property type="match status" value="1"/>
</dbReference>
<sequence length="326" mass="34776">MDNINPAILLWCRIGRAVINAPDRILHVAAGDLIIAPQGAIVTASAEASILSLKFPDSTLIGPTRKLSLGPDWERRMIAEYSRSVLGEQTLSPTLSALVDASRFAAPSLPTGAAARAVAQRLVANPSERASLMEFAQDYHVSARTLQRQFLQSTGLPFSEWRAACRVACAADMLARGRTIADAATRVGFDATSSLTRAFRRHTGTTPAAFINSVRIDVPTIDPLTVFARAERDLVLWIAVGTATVTTPGYCRFMGQGETVTILAGTQTRLDIAAGSIALPVPVGFDETQPCALNRALLTGVEESLAALEEPLRARLVPVSAEFIGN</sequence>
<evidence type="ECO:0000256" key="1">
    <source>
        <dbReference type="ARBA" id="ARBA00023015"/>
    </source>
</evidence>
<proteinExistence type="predicted"/>
<dbReference type="SMART" id="SM00342">
    <property type="entry name" value="HTH_ARAC"/>
    <property type="match status" value="1"/>
</dbReference>
<evidence type="ECO:0000313" key="5">
    <source>
        <dbReference type="EMBL" id="MDR7355160.1"/>
    </source>
</evidence>
<feature type="domain" description="HTH araC/xylS-type" evidence="4">
    <location>
        <begin position="116"/>
        <end position="213"/>
    </location>
</feature>
<dbReference type="EMBL" id="JAVDYF010000001">
    <property type="protein sequence ID" value="MDR7355160.1"/>
    <property type="molecule type" value="Genomic_DNA"/>
</dbReference>
<keyword evidence="2" id="KW-0238">DNA-binding</keyword>
<keyword evidence="1" id="KW-0805">Transcription regulation</keyword>
<evidence type="ECO:0000313" key="6">
    <source>
        <dbReference type="Proteomes" id="UP001183619"/>
    </source>
</evidence>
<gene>
    <name evidence="5" type="ORF">J2S37_001698</name>
</gene>
<dbReference type="InterPro" id="IPR018062">
    <property type="entry name" value="HTH_AraC-typ_CS"/>
</dbReference>
<evidence type="ECO:0000256" key="2">
    <source>
        <dbReference type="ARBA" id="ARBA00023125"/>
    </source>
</evidence>
<organism evidence="5 6">
    <name type="scientific">Corynebacterium felinum</name>
    <dbReference type="NCBI Taxonomy" id="131318"/>
    <lineage>
        <taxon>Bacteria</taxon>
        <taxon>Bacillati</taxon>
        <taxon>Actinomycetota</taxon>
        <taxon>Actinomycetes</taxon>
        <taxon>Mycobacteriales</taxon>
        <taxon>Corynebacteriaceae</taxon>
        <taxon>Corynebacterium</taxon>
    </lineage>
</organism>
<dbReference type="Gene3D" id="1.10.10.60">
    <property type="entry name" value="Homeodomain-like"/>
    <property type="match status" value="1"/>
</dbReference>
<keyword evidence="6" id="KW-1185">Reference proteome</keyword>
<dbReference type="InterPro" id="IPR009057">
    <property type="entry name" value="Homeodomain-like_sf"/>
</dbReference>